<dbReference type="AlphaFoldDB" id="A0A222MX78"/>
<evidence type="ECO:0000313" key="4">
    <source>
        <dbReference type="Proteomes" id="UP000201169"/>
    </source>
</evidence>
<dbReference type="RefSeq" id="WP_094324973.1">
    <property type="nucleotide sequence ID" value="NZ_CP022347.1"/>
</dbReference>
<accession>A0A222MX78</accession>
<dbReference type="Proteomes" id="UP000201169">
    <property type="component" value="Chromosome"/>
</dbReference>
<dbReference type="SUPFAM" id="SSF160574">
    <property type="entry name" value="BT0923-like"/>
    <property type="match status" value="1"/>
</dbReference>
<evidence type="ECO:0000256" key="1">
    <source>
        <dbReference type="SAM" id="SignalP"/>
    </source>
</evidence>
<organism evidence="3 4">
    <name type="scientific">Campylobacter avium LMG 24591</name>
    <dbReference type="NCBI Taxonomy" id="522484"/>
    <lineage>
        <taxon>Bacteria</taxon>
        <taxon>Pseudomonadati</taxon>
        <taxon>Campylobacterota</taxon>
        <taxon>Epsilonproteobacteria</taxon>
        <taxon>Campylobacterales</taxon>
        <taxon>Campylobacteraceae</taxon>
        <taxon>Campylobacter</taxon>
    </lineage>
</organism>
<evidence type="ECO:0000313" key="3">
    <source>
        <dbReference type="EMBL" id="ASQ30202.1"/>
    </source>
</evidence>
<dbReference type="InterPro" id="IPR021533">
    <property type="entry name" value="PepSY-like"/>
</dbReference>
<evidence type="ECO:0000259" key="2">
    <source>
        <dbReference type="Pfam" id="PF11396"/>
    </source>
</evidence>
<proteinExistence type="predicted"/>
<feature type="domain" description="Putative beta-lactamase-inhibitor-like PepSY-like" evidence="2">
    <location>
        <begin position="51"/>
        <end position="131"/>
    </location>
</feature>
<feature type="chain" id="PRO_5012352508" evidence="1">
    <location>
        <begin position="18"/>
        <end position="137"/>
    </location>
</feature>
<dbReference type="Pfam" id="PF11396">
    <property type="entry name" value="PepSY_like"/>
    <property type="match status" value="1"/>
</dbReference>
<dbReference type="KEGG" id="cavi:CAV_0535"/>
<keyword evidence="4" id="KW-1185">Reference proteome</keyword>
<sequence>MFRFVLLFSLLVLSLKADMIMSPDALPKNTREFISSNFKAPISLVQVDGSTYEVYLSDGSEFEFDISGNFKEVKSKFTPIPPSILPANIATIITHEYPNAHIVKIERKILYYEIKLSNQLELKIDTNGTVLSREFDD</sequence>
<reference evidence="3 4" key="1">
    <citation type="submission" date="2017-07" db="EMBL/GenBank/DDBJ databases">
        <title>Analysis of two Campylobacter avium genomes and identification of a novel hippuricase gene.</title>
        <authorList>
            <person name="Miller W.G."/>
            <person name="Chapman M.H."/>
            <person name="Yee E."/>
            <person name="Revez J."/>
            <person name="Bono J.L."/>
            <person name="Rossi M."/>
        </authorList>
    </citation>
    <scope>NUCLEOTIDE SEQUENCE [LARGE SCALE GENOMIC DNA]</scope>
    <source>
        <strain evidence="3 4">LMG 24591</strain>
    </source>
</reference>
<protein>
    <submittedName>
        <fullName evidence="3">Hypothetical periplasmic protein (DUF2874 domains)</fullName>
    </submittedName>
</protein>
<name>A0A222MX78_9BACT</name>
<keyword evidence="1" id="KW-0732">Signal</keyword>
<dbReference type="OrthoDB" id="5355658at2"/>
<dbReference type="Gene3D" id="3.40.1420.30">
    <property type="match status" value="1"/>
</dbReference>
<feature type="signal peptide" evidence="1">
    <location>
        <begin position="1"/>
        <end position="17"/>
    </location>
</feature>
<gene>
    <name evidence="3" type="ORF">CAV_0535</name>
</gene>
<dbReference type="EMBL" id="CP022347">
    <property type="protein sequence ID" value="ASQ30202.1"/>
    <property type="molecule type" value="Genomic_DNA"/>
</dbReference>